<evidence type="ECO:0000256" key="7">
    <source>
        <dbReference type="PIRSR" id="PIRSR625705-1"/>
    </source>
</evidence>
<reference evidence="12" key="2">
    <citation type="submission" date="2008-08" db="EMBL/GenBank/DDBJ databases">
        <authorList>
            <consortium name="Diatom Consortium"/>
            <person name="Grigoriev I."/>
            <person name="Grimwood J."/>
            <person name="Kuo A."/>
            <person name="Otillar R.P."/>
            <person name="Salamov A."/>
            <person name="Detter J.C."/>
            <person name="Lindquist E."/>
            <person name="Shapiro H."/>
            <person name="Lucas S."/>
            <person name="Glavina del Rio T."/>
            <person name="Pitluck S."/>
            <person name="Rokhsar D."/>
            <person name="Bowler C."/>
        </authorList>
    </citation>
    <scope>GENOME REANNOTATION</scope>
    <source>
        <strain evidence="12">CCAP 1055/1</strain>
    </source>
</reference>
<feature type="region of interest" description="Disordered" evidence="8">
    <location>
        <begin position="96"/>
        <end position="170"/>
    </location>
</feature>
<dbReference type="InParanoid" id="B7GB18"/>
<dbReference type="GO" id="GO:0016020">
    <property type="term" value="C:membrane"/>
    <property type="evidence" value="ECO:0007669"/>
    <property type="project" value="TreeGrafter"/>
</dbReference>
<reference evidence="11 12" key="1">
    <citation type="journal article" date="2008" name="Nature">
        <title>The Phaeodactylum genome reveals the evolutionary history of diatom genomes.</title>
        <authorList>
            <person name="Bowler C."/>
            <person name="Allen A.E."/>
            <person name="Badger J.H."/>
            <person name="Grimwood J."/>
            <person name="Jabbari K."/>
            <person name="Kuo A."/>
            <person name="Maheswari U."/>
            <person name="Martens C."/>
            <person name="Maumus F."/>
            <person name="Otillar R.P."/>
            <person name="Rayko E."/>
            <person name="Salamov A."/>
            <person name="Vandepoele K."/>
            <person name="Beszteri B."/>
            <person name="Gruber A."/>
            <person name="Heijde M."/>
            <person name="Katinka M."/>
            <person name="Mock T."/>
            <person name="Valentin K."/>
            <person name="Verret F."/>
            <person name="Berges J.A."/>
            <person name="Brownlee C."/>
            <person name="Cadoret J.P."/>
            <person name="Chiovitti A."/>
            <person name="Choi C.J."/>
            <person name="Coesel S."/>
            <person name="De Martino A."/>
            <person name="Detter J.C."/>
            <person name="Durkin C."/>
            <person name="Falciatore A."/>
            <person name="Fournet J."/>
            <person name="Haruta M."/>
            <person name="Huysman M.J."/>
            <person name="Jenkins B.D."/>
            <person name="Jiroutova K."/>
            <person name="Jorgensen R.E."/>
            <person name="Joubert Y."/>
            <person name="Kaplan A."/>
            <person name="Kroger N."/>
            <person name="Kroth P.G."/>
            <person name="La Roche J."/>
            <person name="Lindquist E."/>
            <person name="Lommer M."/>
            <person name="Martin-Jezequel V."/>
            <person name="Lopez P.J."/>
            <person name="Lucas S."/>
            <person name="Mangogna M."/>
            <person name="McGinnis K."/>
            <person name="Medlin L.K."/>
            <person name="Montsant A."/>
            <person name="Oudot-Le Secq M.P."/>
            <person name="Napoli C."/>
            <person name="Obornik M."/>
            <person name="Parker M.S."/>
            <person name="Petit J.L."/>
            <person name="Porcel B.M."/>
            <person name="Poulsen N."/>
            <person name="Robison M."/>
            <person name="Rychlewski L."/>
            <person name="Rynearson T.A."/>
            <person name="Schmutz J."/>
            <person name="Shapiro H."/>
            <person name="Siaut M."/>
            <person name="Stanley M."/>
            <person name="Sussman M.R."/>
            <person name="Taylor A.R."/>
            <person name="Vardi A."/>
            <person name="von Dassow P."/>
            <person name="Vyverman W."/>
            <person name="Willis A."/>
            <person name="Wyrwicz L.S."/>
            <person name="Rokhsar D.S."/>
            <person name="Weissenbach J."/>
            <person name="Armbrust E.V."/>
            <person name="Green B.R."/>
            <person name="Van de Peer Y."/>
            <person name="Grigoriev I.V."/>
        </authorList>
    </citation>
    <scope>NUCLEOTIDE SEQUENCE [LARGE SCALE GENOMIC DNA]</scope>
    <source>
        <strain evidence="11 12">CCAP 1055/1</strain>
    </source>
</reference>
<dbReference type="PaxDb" id="2850-Phatr49563"/>
<dbReference type="eggNOG" id="KOG2499">
    <property type="taxonomic scope" value="Eukaryota"/>
</dbReference>
<dbReference type="GO" id="GO:0030203">
    <property type="term" value="P:glycosaminoglycan metabolic process"/>
    <property type="evidence" value="ECO:0007669"/>
    <property type="project" value="TreeGrafter"/>
</dbReference>
<feature type="region of interest" description="Disordered" evidence="8">
    <location>
        <begin position="1"/>
        <end position="73"/>
    </location>
</feature>
<evidence type="ECO:0000256" key="8">
    <source>
        <dbReference type="SAM" id="MobiDB-lite"/>
    </source>
</evidence>
<evidence type="ECO:0000256" key="2">
    <source>
        <dbReference type="ARBA" id="ARBA00006285"/>
    </source>
</evidence>
<proteinExistence type="inferred from homology"/>
<dbReference type="EC" id="3.2.1.52" evidence="3"/>
<protein>
    <recommendedName>
        <fullName evidence="3">beta-N-acetylhexosaminidase</fullName>
        <ecNumber evidence="3">3.2.1.52</ecNumber>
    </recommendedName>
</protein>
<feature type="region of interest" description="Disordered" evidence="8">
    <location>
        <begin position="303"/>
        <end position="382"/>
    </location>
</feature>
<dbReference type="KEGG" id="pti:PHATRDRAFT_49563"/>
<accession>B7GB18</accession>
<dbReference type="Pfam" id="PF00728">
    <property type="entry name" value="Glyco_hydro_20"/>
    <property type="match status" value="2"/>
</dbReference>
<dbReference type="InterPro" id="IPR029019">
    <property type="entry name" value="HEX_eukaryotic_N"/>
</dbReference>
<keyword evidence="5" id="KW-0325">Glycoprotein</keyword>
<dbReference type="InterPro" id="IPR029018">
    <property type="entry name" value="Hex-like_dom2"/>
</dbReference>
<dbReference type="GO" id="GO:0005975">
    <property type="term" value="P:carbohydrate metabolic process"/>
    <property type="evidence" value="ECO:0007669"/>
    <property type="project" value="InterPro"/>
</dbReference>
<comment type="catalytic activity">
    <reaction evidence="1">
        <text>Hydrolysis of terminal non-reducing N-acetyl-D-hexosamine residues in N-acetyl-beta-D-hexosaminides.</text>
        <dbReference type="EC" id="3.2.1.52"/>
    </reaction>
</comment>
<evidence type="ECO:0000259" key="10">
    <source>
        <dbReference type="Pfam" id="PF14845"/>
    </source>
</evidence>
<feature type="compositionally biased region" description="Polar residues" evidence="8">
    <location>
        <begin position="349"/>
        <end position="363"/>
    </location>
</feature>
<dbReference type="HOGENOM" id="CLU_305136_0_0_1"/>
<comment type="similarity">
    <text evidence="2">Belongs to the glycosyl hydrolase 20 family.</text>
</comment>
<dbReference type="STRING" id="556484.B7GB18"/>
<dbReference type="InterPro" id="IPR025705">
    <property type="entry name" value="Beta_hexosaminidase_sua/sub"/>
</dbReference>
<dbReference type="SUPFAM" id="SSF51445">
    <property type="entry name" value="(Trans)glycosidases"/>
    <property type="match status" value="1"/>
</dbReference>
<evidence type="ECO:0000256" key="1">
    <source>
        <dbReference type="ARBA" id="ARBA00001231"/>
    </source>
</evidence>
<feature type="active site" description="Proton donor" evidence="7">
    <location>
        <position position="754"/>
    </location>
</feature>
<feature type="compositionally biased region" description="Low complexity" evidence="8">
    <location>
        <begin position="240"/>
        <end position="249"/>
    </location>
</feature>
<dbReference type="InterPro" id="IPR017853">
    <property type="entry name" value="GH"/>
</dbReference>
<feature type="compositionally biased region" description="Basic and acidic residues" evidence="8">
    <location>
        <begin position="319"/>
        <end position="346"/>
    </location>
</feature>
<keyword evidence="12" id="KW-1185">Reference proteome</keyword>
<dbReference type="SUPFAM" id="SSF55545">
    <property type="entry name" value="beta-N-acetylhexosaminidase-like domain"/>
    <property type="match status" value="1"/>
</dbReference>
<dbReference type="GeneID" id="7198229"/>
<feature type="region of interest" description="Disordered" evidence="8">
    <location>
        <begin position="216"/>
        <end position="271"/>
    </location>
</feature>
<feature type="compositionally biased region" description="Basic and acidic residues" evidence="8">
    <location>
        <begin position="1"/>
        <end position="14"/>
    </location>
</feature>
<sequence length="973" mass="106100">MESARSRNTRDGTRKQGTARRSGGTTSSNGNQGFDEFGFGQPAFPDSAFDNHGFEMPQTRIQPTKIRSRRRASLAAAPNIDVVSENPSIGFTNQFQSSQDEQVSRGGARLAKAGRSSRSMDGIEFPTARKDVSSQNRPRRSGRRASMATSSNHSLSASNHTNPELGYGDAIPSVAANHRKGDSNSGILDFGFGGGKNAGTANADYGYGDTMSSGFGNFESMPSAPSTTPESERPRRSGRRSSISGGLESLRSDLRGGDLSGAPSSRVLGGNSRAQNIVLPMAGPEKVAGGNVRRGRRGSLLGSVGNAVGATMGGFTGGNKDKEKLDDDTTKKSKSFLKDRKAEGRRGTTRQPSADGNIISSYTGDRDRRRKPAASSKTLGKESNVSYSDRILAQRDCSCGGEGSSSSGSGSSDGSSACCRSKIWPAARCETYRTLEIDASSSMTLRRHGLRGLHISPTQSVGDESSFDVDCHGYCQDVQSILDAAYVRFLKALRRSVSSTPLAHHDRRENEKVAQHDNVQALLGIHISITTNESALVHDADERYQLDVPGPTVTENDDDDDGSYIHLTAPTVYGILHAYQSLLQLVTFVGRDSQTGAFVFAMPDTTLIRIRDGPVYPYRGLMIDTARHFLPLPLILQNLDAMEASKLNVLHWHVTDSQSWPYVSTAFPELSARGAFGPEETYTATDIALVVREAAARAIGRSHPEWLTPCGSKPRPQEPLDATNPAVYEFVHRLYDELAILFAHESFLHVGGDEVNLDCYHNSTTVQRWMRKHNMTQELEVLSYFERDLLSYVTAVLNRRPIVWQELFDSGLGLPNQTIVDVWKSWEPSSRYNATLRGHEVILSSCWYLDHLNEDWQSFYACDPREFNGTKEQKNLILGGHASMWGERVDATNFLSRVWPRASATAEKLWTGNLTAAADSAASRLAAFRCHLVRRGIPASPVGPGASCGRQPNGFPAVIDSFHDEELQEGKVT</sequence>
<dbReference type="GO" id="GO:0004563">
    <property type="term" value="F:beta-N-acetylhexosaminidase activity"/>
    <property type="evidence" value="ECO:0007669"/>
    <property type="project" value="UniProtKB-EC"/>
</dbReference>
<evidence type="ECO:0000256" key="3">
    <source>
        <dbReference type="ARBA" id="ARBA00012663"/>
    </source>
</evidence>
<organism evidence="11 12">
    <name type="scientific">Phaeodactylum tricornutum (strain CCAP 1055/1)</name>
    <dbReference type="NCBI Taxonomy" id="556484"/>
    <lineage>
        <taxon>Eukaryota</taxon>
        <taxon>Sar</taxon>
        <taxon>Stramenopiles</taxon>
        <taxon>Ochrophyta</taxon>
        <taxon>Bacillariophyta</taxon>
        <taxon>Bacillariophyceae</taxon>
        <taxon>Bacillariophycidae</taxon>
        <taxon>Naviculales</taxon>
        <taxon>Phaeodactylaceae</taxon>
        <taxon>Phaeodactylum</taxon>
    </lineage>
</organism>
<dbReference type="InterPro" id="IPR015883">
    <property type="entry name" value="Glyco_hydro_20_cat"/>
</dbReference>
<keyword evidence="4" id="KW-0378">Hydrolase</keyword>
<dbReference type="Gene3D" id="3.20.20.80">
    <property type="entry name" value="Glycosidases"/>
    <property type="match status" value="1"/>
</dbReference>
<evidence type="ECO:0000256" key="6">
    <source>
        <dbReference type="ARBA" id="ARBA00023295"/>
    </source>
</evidence>
<gene>
    <name evidence="11" type="ORF">PHATRDRAFT_49563</name>
</gene>
<dbReference type="PRINTS" id="PR00738">
    <property type="entry name" value="GLHYDRLASE20"/>
</dbReference>
<dbReference type="EMBL" id="CM000625">
    <property type="protein sequence ID" value="EEC44042.1"/>
    <property type="molecule type" value="Genomic_DNA"/>
</dbReference>
<dbReference type="Pfam" id="PF14845">
    <property type="entry name" value="Glycohydro_20b2"/>
    <property type="match status" value="1"/>
</dbReference>
<evidence type="ECO:0000313" key="11">
    <source>
        <dbReference type="EMBL" id="EEC44042.1"/>
    </source>
</evidence>
<dbReference type="OrthoDB" id="428480at2759"/>
<feature type="compositionally biased region" description="Low complexity" evidence="8">
    <location>
        <begin position="19"/>
        <end position="33"/>
    </location>
</feature>
<feature type="domain" description="Beta-hexosaminidase eukaryotic type N-terminal" evidence="10">
    <location>
        <begin position="423"/>
        <end position="585"/>
    </location>
</feature>
<feature type="domain" description="Glycoside hydrolase family 20 catalytic" evidence="9">
    <location>
        <begin position="616"/>
        <end position="699"/>
    </location>
</feature>
<dbReference type="AlphaFoldDB" id="B7GB18"/>
<evidence type="ECO:0000313" key="12">
    <source>
        <dbReference type="Proteomes" id="UP000000759"/>
    </source>
</evidence>
<name>B7GB18_PHATC</name>
<keyword evidence="6" id="KW-0326">Glycosidase</keyword>
<evidence type="ECO:0000256" key="5">
    <source>
        <dbReference type="ARBA" id="ARBA00023180"/>
    </source>
</evidence>
<dbReference type="RefSeq" id="XP_002184293.1">
    <property type="nucleotide sequence ID" value="XM_002184257.1"/>
</dbReference>
<evidence type="ECO:0000256" key="4">
    <source>
        <dbReference type="ARBA" id="ARBA00022801"/>
    </source>
</evidence>
<dbReference type="PANTHER" id="PTHR22600:SF21">
    <property type="entry name" value="BETA-HEXOSAMINIDASE A"/>
    <property type="match status" value="1"/>
</dbReference>
<dbReference type="Proteomes" id="UP000000759">
    <property type="component" value="Chromosome 23"/>
</dbReference>
<evidence type="ECO:0000259" key="9">
    <source>
        <dbReference type="Pfam" id="PF00728"/>
    </source>
</evidence>
<feature type="compositionally biased region" description="Polar residues" evidence="8">
    <location>
        <begin position="147"/>
        <end position="162"/>
    </location>
</feature>
<dbReference type="PANTHER" id="PTHR22600">
    <property type="entry name" value="BETA-HEXOSAMINIDASE"/>
    <property type="match status" value="1"/>
</dbReference>
<dbReference type="Gene3D" id="3.30.379.10">
    <property type="entry name" value="Chitobiase/beta-hexosaminidase domain 2-like"/>
    <property type="match status" value="1"/>
</dbReference>
<feature type="domain" description="Glycoside hydrolase family 20 catalytic" evidence="9">
    <location>
        <begin position="716"/>
        <end position="912"/>
    </location>
</feature>